<accession>A0A7U2HTY0</accession>
<dbReference type="VEuPathDB" id="FungiDB:JI435_425770"/>
<dbReference type="Gene3D" id="1.25.40.20">
    <property type="entry name" value="Ankyrin repeat-containing domain"/>
    <property type="match status" value="1"/>
</dbReference>
<dbReference type="EMBL" id="CP069023">
    <property type="protein sequence ID" value="QRC90643.1"/>
    <property type="molecule type" value="Genomic_DNA"/>
</dbReference>
<dbReference type="OrthoDB" id="3799861at2759"/>
<feature type="repeat" description="ANK" evidence="1">
    <location>
        <begin position="355"/>
        <end position="380"/>
    </location>
</feature>
<dbReference type="InterPro" id="IPR036770">
    <property type="entry name" value="Ankyrin_rpt-contain_sf"/>
</dbReference>
<name>A0A7U2HTY0_PHANO</name>
<sequence length="469" mass="53368">MASLTLLPDELLLSILTEAAYVRSIKRALRLRLVSKRFANLATTAIFNSGILNREEISGHIYRAPELWAEYFTYLTLKPTTRKSQEFRKLFLIAQHICRYRHAKADGPYLDAGAIIDEELRECVLELCRMVTVPICGGYMIVNWPTAASAYVTEGPLDESALDFRRHLLSAAAWLGEESLVIKLLKEGCNWFDGPSLFLEPIRAASHRGHINIVKILMVDSSINVFHVRICPTYIANFFNDHTPLLDVILGPSWQRCEVAPEDIHELRRLALNGTRTLETLKRLLKDAKPHIIDDDRYWLCRRTYEAIKGGQADIVKYMIEEEGVEFNDNKSIDTSMFLSRHPVEFEKGSRLWYRDAAFLSMAARRGHSEIVKFLLDAGAYPDHAIEFAAMSGSRTIIRVLWEHNEYENDAVQGAFVLAVDREDTAVFNLLKELGAKLDDDVRVALIERAQNEGLDSMVRLLDEDALIS</sequence>
<dbReference type="SUPFAM" id="SSF48403">
    <property type="entry name" value="Ankyrin repeat"/>
    <property type="match status" value="1"/>
</dbReference>
<protein>
    <recommendedName>
        <fullName evidence="4">F-box domain-containing protein</fullName>
    </recommendedName>
</protein>
<keyword evidence="3" id="KW-1185">Reference proteome</keyword>
<keyword evidence="1" id="KW-0040">ANK repeat</keyword>
<dbReference type="PANTHER" id="PTHR46586">
    <property type="entry name" value="ANKYRIN REPEAT-CONTAINING PROTEIN"/>
    <property type="match status" value="1"/>
</dbReference>
<dbReference type="KEGG" id="pno:SNOG_00167"/>
<evidence type="ECO:0000313" key="3">
    <source>
        <dbReference type="Proteomes" id="UP000663193"/>
    </source>
</evidence>
<evidence type="ECO:0000256" key="1">
    <source>
        <dbReference type="PROSITE-ProRule" id="PRU00023"/>
    </source>
</evidence>
<dbReference type="OMA" id="INDRRCI"/>
<dbReference type="PROSITE" id="PS50297">
    <property type="entry name" value="ANK_REP_REGION"/>
    <property type="match status" value="1"/>
</dbReference>
<dbReference type="InterPro" id="IPR002110">
    <property type="entry name" value="Ankyrin_rpt"/>
</dbReference>
<dbReference type="PROSITE" id="PS50088">
    <property type="entry name" value="ANK_REPEAT"/>
    <property type="match status" value="1"/>
</dbReference>
<dbReference type="Proteomes" id="UP000663193">
    <property type="component" value="Chromosome 1"/>
</dbReference>
<dbReference type="RefSeq" id="XP_001790861.1">
    <property type="nucleotide sequence ID" value="XM_001790809.1"/>
</dbReference>
<organism evidence="2 3">
    <name type="scientific">Phaeosphaeria nodorum (strain SN15 / ATCC MYA-4574 / FGSC 10173)</name>
    <name type="common">Glume blotch fungus</name>
    <name type="synonym">Parastagonospora nodorum</name>
    <dbReference type="NCBI Taxonomy" id="321614"/>
    <lineage>
        <taxon>Eukaryota</taxon>
        <taxon>Fungi</taxon>
        <taxon>Dikarya</taxon>
        <taxon>Ascomycota</taxon>
        <taxon>Pezizomycotina</taxon>
        <taxon>Dothideomycetes</taxon>
        <taxon>Pleosporomycetidae</taxon>
        <taxon>Pleosporales</taxon>
        <taxon>Pleosporineae</taxon>
        <taxon>Phaeosphaeriaceae</taxon>
        <taxon>Parastagonospora</taxon>
    </lineage>
</organism>
<evidence type="ECO:0000313" key="2">
    <source>
        <dbReference type="EMBL" id="QRC90643.1"/>
    </source>
</evidence>
<dbReference type="PANTHER" id="PTHR46586:SF3">
    <property type="entry name" value="ANKYRIN REPEAT-CONTAINING PROTEIN"/>
    <property type="match status" value="1"/>
</dbReference>
<reference evidence="3" key="1">
    <citation type="journal article" date="2021" name="BMC Genomics">
        <title>Chromosome-level genome assembly and manually-curated proteome of model necrotroph Parastagonospora nodorum Sn15 reveals a genome-wide trove of candidate effector homologs, and redundancy of virulence-related functions within an accessory chromosome.</title>
        <authorList>
            <person name="Bertazzoni S."/>
            <person name="Jones D.A.B."/>
            <person name="Phan H.T."/>
            <person name="Tan K.-C."/>
            <person name="Hane J.K."/>
        </authorList>
    </citation>
    <scope>NUCLEOTIDE SEQUENCE [LARGE SCALE GENOMIC DNA]</scope>
    <source>
        <strain evidence="3">SN15 / ATCC MYA-4574 / FGSC 10173)</strain>
    </source>
</reference>
<dbReference type="Pfam" id="PF00023">
    <property type="entry name" value="Ank"/>
    <property type="match status" value="1"/>
</dbReference>
<dbReference type="AlphaFoldDB" id="A0A7U2HTY0"/>
<gene>
    <name evidence="2" type="ORF">JI435_425770</name>
</gene>
<proteinExistence type="predicted"/>
<evidence type="ECO:0008006" key="4">
    <source>
        <dbReference type="Google" id="ProtNLM"/>
    </source>
</evidence>
<dbReference type="InterPro" id="IPR052050">
    <property type="entry name" value="SecEffector_AnkRepeat"/>
</dbReference>